<sequence length="322" mass="36512">MASILPSLPIEIAEHIISALWLSSLEARDRTLLVKSFSSSEMSGLLHDIFLRVASTDVYLLGFNQASVLLDMLRGNEDEEYPVEQEYYDILMNSLASGLCRSITIEHDAGLLDRATPVGIGFVFRDIIDEIKLSMPLQFPCLRRISLELNTGDHPIESVMESYWSLFSCVPPFSDFPQQVTQLEVVFTYGERKKPCCRFEKSESASGFQKKLTVLGTSERVAKQLLGVLTTRTKGEPMFEHSHAIDTWKEENDDDDPAEEWFDAETGLTPPLPHPYPWVAHNFIAYDSVLEEAVESLLQSCPRDELVSILSEMERRRTHYDA</sequence>
<proteinExistence type="predicted"/>
<name>A0ABR3FZC3_9AGAR</name>
<dbReference type="EMBL" id="JBAHYK010000021">
    <property type="protein sequence ID" value="KAL0580854.1"/>
    <property type="molecule type" value="Genomic_DNA"/>
</dbReference>
<protein>
    <submittedName>
        <fullName evidence="1">Uncharacterized protein</fullName>
    </submittedName>
</protein>
<gene>
    <name evidence="1" type="ORF">V5O48_001146</name>
</gene>
<reference evidence="1 2" key="1">
    <citation type="submission" date="2024-02" db="EMBL/GenBank/DDBJ databases">
        <title>A draft genome for the cacao thread blight pathogen Marasmius crinis-equi.</title>
        <authorList>
            <person name="Cohen S.P."/>
            <person name="Baruah I.K."/>
            <person name="Amoako-Attah I."/>
            <person name="Bukari Y."/>
            <person name="Meinhardt L.W."/>
            <person name="Bailey B.A."/>
        </authorList>
    </citation>
    <scope>NUCLEOTIDE SEQUENCE [LARGE SCALE GENOMIC DNA]</scope>
    <source>
        <strain evidence="1 2">GH-76</strain>
    </source>
</reference>
<evidence type="ECO:0000313" key="1">
    <source>
        <dbReference type="EMBL" id="KAL0580854.1"/>
    </source>
</evidence>
<organism evidence="1 2">
    <name type="scientific">Marasmius crinis-equi</name>
    <dbReference type="NCBI Taxonomy" id="585013"/>
    <lineage>
        <taxon>Eukaryota</taxon>
        <taxon>Fungi</taxon>
        <taxon>Dikarya</taxon>
        <taxon>Basidiomycota</taxon>
        <taxon>Agaricomycotina</taxon>
        <taxon>Agaricomycetes</taxon>
        <taxon>Agaricomycetidae</taxon>
        <taxon>Agaricales</taxon>
        <taxon>Marasmiineae</taxon>
        <taxon>Marasmiaceae</taxon>
        <taxon>Marasmius</taxon>
    </lineage>
</organism>
<comment type="caution">
    <text evidence="1">The sequence shown here is derived from an EMBL/GenBank/DDBJ whole genome shotgun (WGS) entry which is preliminary data.</text>
</comment>
<evidence type="ECO:0000313" key="2">
    <source>
        <dbReference type="Proteomes" id="UP001465976"/>
    </source>
</evidence>
<accession>A0ABR3FZC3</accession>
<keyword evidence="2" id="KW-1185">Reference proteome</keyword>
<dbReference type="Proteomes" id="UP001465976">
    <property type="component" value="Unassembled WGS sequence"/>
</dbReference>